<dbReference type="PANTHER" id="PTHR19139">
    <property type="entry name" value="AQUAPORIN TRANSPORTER"/>
    <property type="match status" value="1"/>
</dbReference>
<accession>A0ABY3W9R9</accession>
<evidence type="ECO:0000256" key="4">
    <source>
        <dbReference type="ARBA" id="ARBA00022475"/>
    </source>
</evidence>
<dbReference type="EMBL" id="CP093326">
    <property type="protein sequence ID" value="UNK47085.1"/>
    <property type="molecule type" value="Genomic_DNA"/>
</dbReference>
<keyword evidence="3 8" id="KW-0813">Transport</keyword>
<keyword evidence="7 10" id="KW-0472">Membrane</keyword>
<keyword evidence="5 8" id="KW-0812">Transmembrane</keyword>
<dbReference type="InterPro" id="IPR022357">
    <property type="entry name" value="MIP_CS"/>
</dbReference>
<evidence type="ECO:0000256" key="7">
    <source>
        <dbReference type="ARBA" id="ARBA00023136"/>
    </source>
</evidence>
<feature type="transmembrane region" description="Helical" evidence="10">
    <location>
        <begin position="45"/>
        <end position="67"/>
    </location>
</feature>
<dbReference type="InterPro" id="IPR034294">
    <property type="entry name" value="Aquaporin_transptr"/>
</dbReference>
<evidence type="ECO:0000256" key="10">
    <source>
        <dbReference type="SAM" id="Phobius"/>
    </source>
</evidence>
<keyword evidence="6 10" id="KW-1133">Transmembrane helix</keyword>
<feature type="transmembrane region" description="Helical" evidence="10">
    <location>
        <begin position="160"/>
        <end position="180"/>
    </location>
</feature>
<feature type="transmembrane region" description="Helical" evidence="10">
    <location>
        <begin position="209"/>
        <end position="230"/>
    </location>
</feature>
<feature type="region of interest" description="Disordered" evidence="9">
    <location>
        <begin position="236"/>
        <end position="261"/>
    </location>
</feature>
<dbReference type="Proteomes" id="UP000829069">
    <property type="component" value="Chromosome"/>
</dbReference>
<name>A0ABY3W9R9_9MICC</name>
<comment type="similarity">
    <text evidence="2 8">Belongs to the MIP/aquaporin (TC 1.A.8) family.</text>
</comment>
<comment type="subcellular location">
    <subcellularLocation>
        <location evidence="1">Cell membrane</location>
        <topology evidence="1">Multi-pass membrane protein</topology>
    </subcellularLocation>
</comment>
<dbReference type="NCBIfam" id="TIGR00861">
    <property type="entry name" value="MIP"/>
    <property type="match status" value="1"/>
</dbReference>
<dbReference type="InterPro" id="IPR000425">
    <property type="entry name" value="MIP"/>
</dbReference>
<dbReference type="Pfam" id="PF00230">
    <property type="entry name" value="MIP"/>
    <property type="match status" value="1"/>
</dbReference>
<dbReference type="Gene3D" id="1.20.1080.10">
    <property type="entry name" value="Glycerol uptake facilitator protein"/>
    <property type="match status" value="1"/>
</dbReference>
<evidence type="ECO:0000256" key="1">
    <source>
        <dbReference type="ARBA" id="ARBA00004651"/>
    </source>
</evidence>
<reference evidence="11 12" key="1">
    <citation type="submission" date="2022-03" db="EMBL/GenBank/DDBJ databases">
        <title>Isotopic signatures of nitrous oxide derived from detoxification processes.</title>
        <authorList>
            <person name="Behrendt U."/>
            <person name="Buchen C."/>
            <person name="Well R."/>
            <person name="Ulrich A."/>
            <person name="Rohe L."/>
            <person name="Kolb S."/>
            <person name="Schloter M."/>
            <person name="Horn M.A."/>
            <person name="Augustin J."/>
        </authorList>
    </citation>
    <scope>NUCLEOTIDE SEQUENCE [LARGE SCALE GENOMIC DNA]</scope>
    <source>
        <strain evidence="11 12">S4-C24</strain>
    </source>
</reference>
<gene>
    <name evidence="11" type="ORF">MNQ99_07000</name>
</gene>
<evidence type="ECO:0000256" key="9">
    <source>
        <dbReference type="SAM" id="MobiDB-lite"/>
    </source>
</evidence>
<proteinExistence type="inferred from homology"/>
<sequence length="261" mass="26640">MTPTLMRRLAAEVLGTAVLVIFGVGSVLAALTVGAGDLNYPGVGFISLGFAIAIAVAIYAFLAVSGAHINPAVTFALAVTRRFSWVEVAPYIIAQLVGATVGSLLLVASFGTRAVDFGGGATALGPGVSYGQGIVAEALGTFLLMLAIMAVAVDKRAPKGWAGLIIGLAVAGAILVLAPLTGGSLNPARTFGPNLVQSIFGGAVEWAQYPLYILGPFIGSIAAAVAYDLVVRPREVPEGEPRADDQSMSSEKDNRPDSGKE</sequence>
<evidence type="ECO:0000256" key="8">
    <source>
        <dbReference type="RuleBase" id="RU000477"/>
    </source>
</evidence>
<dbReference type="PRINTS" id="PR00783">
    <property type="entry name" value="MINTRINSICP"/>
</dbReference>
<evidence type="ECO:0000313" key="11">
    <source>
        <dbReference type="EMBL" id="UNK47085.1"/>
    </source>
</evidence>
<organism evidence="11 12">
    <name type="scientific">Arthrobacter sulfonylureivorans</name>
    <dbReference type="NCBI Taxonomy" id="2486855"/>
    <lineage>
        <taxon>Bacteria</taxon>
        <taxon>Bacillati</taxon>
        <taxon>Actinomycetota</taxon>
        <taxon>Actinomycetes</taxon>
        <taxon>Micrococcales</taxon>
        <taxon>Micrococcaceae</taxon>
        <taxon>Arthrobacter</taxon>
    </lineage>
</organism>
<feature type="transmembrane region" description="Helical" evidence="10">
    <location>
        <begin position="88"/>
        <end position="110"/>
    </location>
</feature>
<evidence type="ECO:0000256" key="3">
    <source>
        <dbReference type="ARBA" id="ARBA00022448"/>
    </source>
</evidence>
<evidence type="ECO:0000256" key="2">
    <source>
        <dbReference type="ARBA" id="ARBA00006175"/>
    </source>
</evidence>
<evidence type="ECO:0000256" key="6">
    <source>
        <dbReference type="ARBA" id="ARBA00022989"/>
    </source>
</evidence>
<dbReference type="InterPro" id="IPR023271">
    <property type="entry name" value="Aquaporin-like"/>
</dbReference>
<evidence type="ECO:0000313" key="12">
    <source>
        <dbReference type="Proteomes" id="UP000829069"/>
    </source>
</evidence>
<dbReference type="RefSeq" id="WP_127511367.1">
    <property type="nucleotide sequence ID" value="NZ_CP093326.1"/>
</dbReference>
<dbReference type="PANTHER" id="PTHR19139:SF199">
    <property type="entry name" value="MIP17260P"/>
    <property type="match status" value="1"/>
</dbReference>
<protein>
    <submittedName>
        <fullName evidence="11">Aquaporin family protein</fullName>
    </submittedName>
</protein>
<feature type="transmembrane region" description="Helical" evidence="10">
    <location>
        <begin position="130"/>
        <end position="153"/>
    </location>
</feature>
<evidence type="ECO:0000256" key="5">
    <source>
        <dbReference type="ARBA" id="ARBA00022692"/>
    </source>
</evidence>
<dbReference type="PROSITE" id="PS00221">
    <property type="entry name" value="MIP"/>
    <property type="match status" value="1"/>
</dbReference>
<keyword evidence="12" id="KW-1185">Reference proteome</keyword>
<dbReference type="SUPFAM" id="SSF81338">
    <property type="entry name" value="Aquaporin-like"/>
    <property type="match status" value="1"/>
</dbReference>
<keyword evidence="4" id="KW-1003">Cell membrane</keyword>